<proteinExistence type="predicted"/>
<name>A0A161WCZ1_COLIC</name>
<accession>A0A161WCZ1</accession>
<dbReference type="OrthoDB" id="4821037at2759"/>
<reference evidence="2 3" key="1">
    <citation type="submission" date="2015-06" db="EMBL/GenBank/DDBJ databases">
        <title>Survival trade-offs in plant roots during colonization by closely related pathogenic and mutualistic fungi.</title>
        <authorList>
            <person name="Hacquard S."/>
            <person name="Kracher B."/>
            <person name="Hiruma K."/>
            <person name="Weinman A."/>
            <person name="Muench P."/>
            <person name="Garrido Oter R."/>
            <person name="Ver Loren van Themaat E."/>
            <person name="Dallerey J.-F."/>
            <person name="Damm U."/>
            <person name="Henrissat B."/>
            <person name="Lespinet O."/>
            <person name="Thon M."/>
            <person name="Kemen E."/>
            <person name="McHardy A.C."/>
            <person name="Schulze-Lefert P."/>
            <person name="O'Connell R.J."/>
        </authorList>
    </citation>
    <scope>NUCLEOTIDE SEQUENCE [LARGE SCALE GENOMIC DNA]</scope>
    <source>
        <strain evidence="2 3">MAFF 238704</strain>
    </source>
</reference>
<evidence type="ECO:0000256" key="1">
    <source>
        <dbReference type="SAM" id="MobiDB-lite"/>
    </source>
</evidence>
<protein>
    <submittedName>
        <fullName evidence="2">Zinc knuckle</fullName>
    </submittedName>
</protein>
<evidence type="ECO:0000313" key="3">
    <source>
        <dbReference type="Proteomes" id="UP000076584"/>
    </source>
</evidence>
<evidence type="ECO:0000313" key="2">
    <source>
        <dbReference type="EMBL" id="KZL82178.1"/>
    </source>
</evidence>
<sequence length="184" mass="21242">MYGAFRATSFLALNVEIERLNKNYALSKAIAQDINRSGINGYIGAAAVRHRNSKNKDLKRRSDRSPPTRGSRVTKTPTRQPKKPQDRDRTAKRALRQTYYSLHEGLSKRQSLILVQIRTEKIRLKDFLFNRRVPDATDANCLYREGRQTELKSIPGRHNLRAVLNKRKAAAKAIRFIEQTEILR</sequence>
<dbReference type="Proteomes" id="UP000076584">
    <property type="component" value="Unassembled WGS sequence"/>
</dbReference>
<dbReference type="EMBL" id="LFIW01001488">
    <property type="protein sequence ID" value="KZL82178.1"/>
    <property type="molecule type" value="Genomic_DNA"/>
</dbReference>
<gene>
    <name evidence="2" type="ORF">CI238_09452</name>
</gene>
<feature type="region of interest" description="Disordered" evidence="1">
    <location>
        <begin position="50"/>
        <end position="91"/>
    </location>
</feature>
<organism evidence="2 3">
    <name type="scientific">Colletotrichum incanum</name>
    <name type="common">Soybean anthracnose fungus</name>
    <dbReference type="NCBI Taxonomy" id="1573173"/>
    <lineage>
        <taxon>Eukaryota</taxon>
        <taxon>Fungi</taxon>
        <taxon>Dikarya</taxon>
        <taxon>Ascomycota</taxon>
        <taxon>Pezizomycotina</taxon>
        <taxon>Sordariomycetes</taxon>
        <taxon>Hypocreomycetidae</taxon>
        <taxon>Glomerellales</taxon>
        <taxon>Glomerellaceae</taxon>
        <taxon>Colletotrichum</taxon>
        <taxon>Colletotrichum spaethianum species complex</taxon>
    </lineage>
</organism>
<dbReference type="AlphaFoldDB" id="A0A161WCZ1"/>
<comment type="caution">
    <text evidence="2">The sequence shown here is derived from an EMBL/GenBank/DDBJ whole genome shotgun (WGS) entry which is preliminary data.</text>
</comment>
<feature type="compositionally biased region" description="Basic residues" evidence="1">
    <location>
        <begin position="50"/>
        <end position="62"/>
    </location>
</feature>
<keyword evidence="3" id="KW-1185">Reference proteome</keyword>